<evidence type="ECO:0000313" key="2">
    <source>
        <dbReference type="Proteomes" id="UP000321764"/>
    </source>
</evidence>
<protein>
    <submittedName>
        <fullName evidence="1">Putative nitrogen fixation protein NifT</fullName>
    </submittedName>
</protein>
<name>A0A5C8Z744_9GAMM</name>
<reference evidence="1 2" key="1">
    <citation type="submission" date="2019-07" db="EMBL/GenBank/DDBJ databases">
        <title>Reinekea sp. strain SSH23 genome sequencing and assembly.</title>
        <authorList>
            <person name="Kim I."/>
        </authorList>
    </citation>
    <scope>NUCLEOTIDE SEQUENCE [LARGE SCALE GENOMIC DNA]</scope>
    <source>
        <strain evidence="1 2">SSH23</strain>
    </source>
</reference>
<dbReference type="AlphaFoldDB" id="A0A5C8Z744"/>
<organism evidence="1 2">
    <name type="scientific">Reinekea thalattae</name>
    <dbReference type="NCBI Taxonomy" id="2593301"/>
    <lineage>
        <taxon>Bacteria</taxon>
        <taxon>Pseudomonadati</taxon>
        <taxon>Pseudomonadota</taxon>
        <taxon>Gammaproteobacteria</taxon>
        <taxon>Oceanospirillales</taxon>
        <taxon>Saccharospirillaceae</taxon>
        <taxon>Reinekea</taxon>
    </lineage>
</organism>
<dbReference type="GO" id="GO:0009399">
    <property type="term" value="P:nitrogen fixation"/>
    <property type="evidence" value="ECO:0007669"/>
    <property type="project" value="InterPro"/>
</dbReference>
<dbReference type="RefSeq" id="WP_147711939.1">
    <property type="nucleotide sequence ID" value="NZ_VKAD01000001.1"/>
</dbReference>
<dbReference type="Proteomes" id="UP000321764">
    <property type="component" value="Unassembled WGS sequence"/>
</dbReference>
<dbReference type="InterPro" id="IPR009727">
    <property type="entry name" value="NifT"/>
</dbReference>
<comment type="caution">
    <text evidence="1">The sequence shown here is derived from an EMBL/GenBank/DDBJ whole genome shotgun (WGS) entry which is preliminary data.</text>
</comment>
<dbReference type="SUPFAM" id="SSF159203">
    <property type="entry name" value="NifT/FixU-like"/>
    <property type="match status" value="1"/>
</dbReference>
<dbReference type="Gene3D" id="2.40.50.240">
    <property type="entry name" value="NifT/FixU-like"/>
    <property type="match status" value="1"/>
</dbReference>
<dbReference type="InterPro" id="IPR024044">
    <property type="entry name" value="NifT/FixU_barrel-like_dom_sf"/>
</dbReference>
<keyword evidence="2" id="KW-1185">Reference proteome</keyword>
<evidence type="ECO:0000313" key="1">
    <source>
        <dbReference type="EMBL" id="TXR53058.1"/>
    </source>
</evidence>
<dbReference type="EMBL" id="VKAD01000001">
    <property type="protein sequence ID" value="TXR53058.1"/>
    <property type="molecule type" value="Genomic_DNA"/>
</dbReference>
<gene>
    <name evidence="1" type="primary">nifT</name>
    <name evidence="1" type="ORF">FME95_00305</name>
</gene>
<accession>A0A5C8Z744</accession>
<dbReference type="OrthoDB" id="196613at2"/>
<sequence length="71" mass="8143">MPNVMIRKEAESGNLTLYIAKKDLEETVTAIEFNEADRWGGEFELADGSRYYIEPLSEQPKLPITLRARRA</sequence>
<dbReference type="NCBIfam" id="TIGR02934">
    <property type="entry name" value="nifT_nitrog"/>
    <property type="match status" value="1"/>
</dbReference>
<dbReference type="Pfam" id="PF06988">
    <property type="entry name" value="NifT"/>
    <property type="match status" value="1"/>
</dbReference>
<proteinExistence type="predicted"/>